<accession>A0A2P5CEL8</accession>
<dbReference type="OrthoDB" id="1304017at2759"/>
<dbReference type="InParanoid" id="A0A2P5CEL8"/>
<reference evidence="2" key="1">
    <citation type="submission" date="2016-06" db="EMBL/GenBank/DDBJ databases">
        <title>Parallel loss of symbiosis genes in relatives of nitrogen-fixing non-legume Parasponia.</title>
        <authorList>
            <person name="Van Velzen R."/>
            <person name="Holmer R."/>
            <person name="Bu F."/>
            <person name="Rutten L."/>
            <person name="Van Zeijl A."/>
            <person name="Liu W."/>
            <person name="Santuari L."/>
            <person name="Cao Q."/>
            <person name="Sharma T."/>
            <person name="Shen D."/>
            <person name="Roswanjaya Y."/>
            <person name="Wardhani T."/>
            <person name="Kalhor M.S."/>
            <person name="Jansen J."/>
            <person name="Van den Hoogen J."/>
            <person name="Gungor B."/>
            <person name="Hartog M."/>
            <person name="Hontelez J."/>
            <person name="Verver J."/>
            <person name="Yang W.-C."/>
            <person name="Schijlen E."/>
            <person name="Repin R."/>
            <person name="Schilthuizen M."/>
            <person name="Schranz E."/>
            <person name="Heidstra R."/>
            <person name="Miyata K."/>
            <person name="Fedorova E."/>
            <person name="Kohlen W."/>
            <person name="Bisseling T."/>
            <person name="Smit S."/>
            <person name="Geurts R."/>
        </authorList>
    </citation>
    <scope>NUCLEOTIDE SEQUENCE [LARGE SCALE GENOMIC DNA]</scope>
    <source>
        <strain evidence="2">cv. RG33-2</strain>
    </source>
</reference>
<dbReference type="AlphaFoldDB" id="A0A2P5CEL8"/>
<keyword evidence="2" id="KW-1185">Reference proteome</keyword>
<proteinExistence type="predicted"/>
<dbReference type="EMBL" id="JXTC01000375">
    <property type="protein sequence ID" value="PON59492.1"/>
    <property type="molecule type" value="Genomic_DNA"/>
</dbReference>
<evidence type="ECO:0000313" key="1">
    <source>
        <dbReference type="EMBL" id="PON59492.1"/>
    </source>
</evidence>
<sequence length="68" mass="7999">MTSRSIGYNVSEDVIFTQVYLYISQDPIMGRYQSANTFWSCVEQKYNKARNGNEEYCNLQSLQSQMRI</sequence>
<protein>
    <submittedName>
        <fullName evidence="1">Uncharacterized protein</fullName>
    </submittedName>
</protein>
<comment type="caution">
    <text evidence="1">The sequence shown here is derived from an EMBL/GenBank/DDBJ whole genome shotgun (WGS) entry which is preliminary data.</text>
</comment>
<name>A0A2P5CEL8_TREOI</name>
<dbReference type="Proteomes" id="UP000237000">
    <property type="component" value="Unassembled WGS sequence"/>
</dbReference>
<evidence type="ECO:0000313" key="2">
    <source>
        <dbReference type="Proteomes" id="UP000237000"/>
    </source>
</evidence>
<organism evidence="1 2">
    <name type="scientific">Trema orientale</name>
    <name type="common">Charcoal tree</name>
    <name type="synonym">Celtis orientalis</name>
    <dbReference type="NCBI Taxonomy" id="63057"/>
    <lineage>
        <taxon>Eukaryota</taxon>
        <taxon>Viridiplantae</taxon>
        <taxon>Streptophyta</taxon>
        <taxon>Embryophyta</taxon>
        <taxon>Tracheophyta</taxon>
        <taxon>Spermatophyta</taxon>
        <taxon>Magnoliopsida</taxon>
        <taxon>eudicotyledons</taxon>
        <taxon>Gunneridae</taxon>
        <taxon>Pentapetalae</taxon>
        <taxon>rosids</taxon>
        <taxon>fabids</taxon>
        <taxon>Rosales</taxon>
        <taxon>Cannabaceae</taxon>
        <taxon>Trema</taxon>
    </lineage>
</organism>
<gene>
    <name evidence="1" type="ORF">TorRG33x02_288140</name>
</gene>